<keyword evidence="2 4" id="KW-0472">Membrane</keyword>
<dbReference type="PRINTS" id="PR01021">
    <property type="entry name" value="OMPADOMAIN"/>
</dbReference>
<comment type="subcellular location">
    <subcellularLocation>
        <location evidence="1">Cell outer membrane</location>
    </subcellularLocation>
</comment>
<organism evidence="8 9">
    <name type="scientific">Candidatus Kutchimonas denitrificans</name>
    <dbReference type="NCBI Taxonomy" id="3056748"/>
    <lineage>
        <taxon>Bacteria</taxon>
        <taxon>Pseudomonadati</taxon>
        <taxon>Gemmatimonadota</taxon>
        <taxon>Gemmatimonadia</taxon>
        <taxon>Candidatus Palauibacterales</taxon>
        <taxon>Candidatus Palauibacteraceae</taxon>
        <taxon>Candidatus Kutchimonas</taxon>
    </lineage>
</organism>
<gene>
    <name evidence="8" type="ORF">GWO12_03215</name>
</gene>
<dbReference type="CDD" id="cd07185">
    <property type="entry name" value="OmpA_C-like"/>
    <property type="match status" value="1"/>
</dbReference>
<evidence type="ECO:0000313" key="9">
    <source>
        <dbReference type="Proteomes" id="UP000702544"/>
    </source>
</evidence>
<feature type="domain" description="OmpA-like" evidence="7">
    <location>
        <begin position="82"/>
        <end position="205"/>
    </location>
</feature>
<accession>A0AAE4Z5E4</accession>
<dbReference type="PANTHER" id="PTHR30329:SF21">
    <property type="entry name" value="LIPOPROTEIN YIAD-RELATED"/>
    <property type="match status" value="1"/>
</dbReference>
<protein>
    <submittedName>
        <fullName evidence="8">OmpA family protein</fullName>
    </submittedName>
</protein>
<dbReference type="InterPro" id="IPR006665">
    <property type="entry name" value="OmpA-like"/>
</dbReference>
<keyword evidence="5" id="KW-0175">Coiled coil</keyword>
<dbReference type="PROSITE" id="PS51123">
    <property type="entry name" value="OMPA_2"/>
    <property type="match status" value="1"/>
</dbReference>
<evidence type="ECO:0000256" key="4">
    <source>
        <dbReference type="PROSITE-ProRule" id="PRU00473"/>
    </source>
</evidence>
<evidence type="ECO:0000256" key="1">
    <source>
        <dbReference type="ARBA" id="ARBA00004442"/>
    </source>
</evidence>
<dbReference type="InterPro" id="IPR036737">
    <property type="entry name" value="OmpA-like_sf"/>
</dbReference>
<evidence type="ECO:0000256" key="6">
    <source>
        <dbReference type="SAM" id="SignalP"/>
    </source>
</evidence>
<dbReference type="PANTHER" id="PTHR30329">
    <property type="entry name" value="STATOR ELEMENT OF FLAGELLAR MOTOR COMPLEX"/>
    <property type="match status" value="1"/>
</dbReference>
<dbReference type="GO" id="GO:0009279">
    <property type="term" value="C:cell outer membrane"/>
    <property type="evidence" value="ECO:0007669"/>
    <property type="project" value="UniProtKB-SubCell"/>
</dbReference>
<comment type="caution">
    <text evidence="8">The sequence shown here is derived from an EMBL/GenBank/DDBJ whole genome shotgun (WGS) entry which is preliminary data.</text>
</comment>
<dbReference type="Pfam" id="PF00691">
    <property type="entry name" value="OmpA"/>
    <property type="match status" value="1"/>
</dbReference>
<dbReference type="EMBL" id="JAACAK010000026">
    <property type="protein sequence ID" value="NIR74109.1"/>
    <property type="molecule type" value="Genomic_DNA"/>
</dbReference>
<feature type="signal peptide" evidence="6">
    <location>
        <begin position="1"/>
        <end position="20"/>
    </location>
</feature>
<evidence type="ECO:0000313" key="8">
    <source>
        <dbReference type="EMBL" id="NIR74109.1"/>
    </source>
</evidence>
<dbReference type="Proteomes" id="UP000702544">
    <property type="component" value="Unassembled WGS sequence"/>
</dbReference>
<name>A0AAE4Z5E4_9BACT</name>
<feature type="coiled-coil region" evidence="5">
    <location>
        <begin position="48"/>
        <end position="82"/>
    </location>
</feature>
<evidence type="ECO:0000259" key="7">
    <source>
        <dbReference type="PROSITE" id="PS51123"/>
    </source>
</evidence>
<evidence type="ECO:0000256" key="3">
    <source>
        <dbReference type="ARBA" id="ARBA00023237"/>
    </source>
</evidence>
<dbReference type="PROSITE" id="PS51257">
    <property type="entry name" value="PROKAR_LIPOPROTEIN"/>
    <property type="match status" value="1"/>
</dbReference>
<reference evidence="8 9" key="1">
    <citation type="submission" date="2020-01" db="EMBL/GenBank/DDBJ databases">
        <title>Genomes assembled from Gulf of Kutch pelagic sediment metagenomes.</title>
        <authorList>
            <person name="Chandrashekar M."/>
            <person name="Mahajan M.S."/>
            <person name="Dave K.J."/>
            <person name="Vatsa P."/>
            <person name="Nathani N.M."/>
        </authorList>
    </citation>
    <scope>NUCLEOTIDE SEQUENCE [LARGE SCALE GENOMIC DNA]</scope>
    <source>
        <strain evidence="8">KS3-K002</strain>
    </source>
</reference>
<evidence type="ECO:0000256" key="5">
    <source>
        <dbReference type="SAM" id="Coils"/>
    </source>
</evidence>
<proteinExistence type="predicted"/>
<feature type="chain" id="PRO_5041907923" evidence="6">
    <location>
        <begin position="21"/>
        <end position="212"/>
    </location>
</feature>
<dbReference type="InterPro" id="IPR050330">
    <property type="entry name" value="Bact_OuterMem_StrucFunc"/>
</dbReference>
<dbReference type="InterPro" id="IPR006664">
    <property type="entry name" value="OMP_bac"/>
</dbReference>
<sequence length="212" mass="23200">MGKRHVRFATSGLLSVFALALVGCPAGVTQDDLDAELAQVRQEMNAGDDQLSSRIDELNRRVSTLESELQQLRNDFDVTMENAMGMLRFNVPVHFDFDRADIRELDEPVLDRFAEVVKEYYADALITVEGFADPAGSEAYNIQLGKRRADAVKRYLTTAGGMPADQVKTVSYGESPDRQVVPGARGPGVTGIENRRVALVVDYGGSVRGTGM</sequence>
<dbReference type="Gene3D" id="3.30.1330.60">
    <property type="entry name" value="OmpA-like domain"/>
    <property type="match status" value="1"/>
</dbReference>
<keyword evidence="3" id="KW-0998">Cell outer membrane</keyword>
<dbReference type="SUPFAM" id="SSF103088">
    <property type="entry name" value="OmpA-like"/>
    <property type="match status" value="1"/>
</dbReference>
<evidence type="ECO:0000256" key="2">
    <source>
        <dbReference type="ARBA" id="ARBA00023136"/>
    </source>
</evidence>
<dbReference type="AlphaFoldDB" id="A0AAE4Z5E4"/>
<keyword evidence="6" id="KW-0732">Signal</keyword>